<comment type="function">
    <text evidence="3">Thiol-specific peroxidase that catalyzes the reduction of hydrogen peroxide and organic hydroperoxides to water and alcohols, respectively. Plays a role in cell protection against oxidative stress by detoxifying peroxides.</text>
</comment>
<sequence>MFNREIPDVTLKTRVRDETVDGPNPFRWQNLKVREEFAGKKVVVFSLPGAFTPTCSNEQCPNYDRLYDAFQALGVDDVYCISVNDAFVMYQWGQNLGLKNVKLLPDGSGEFTRRMGMLINKDHVGFGMRSWRYAMIVDDNKITHWFEEPGINDHGEGGDPYGESAPEKLIAALTNETAEAA</sequence>
<dbReference type="SUPFAM" id="SSF52833">
    <property type="entry name" value="Thioredoxin-like"/>
    <property type="match status" value="1"/>
</dbReference>
<evidence type="ECO:0000256" key="1">
    <source>
        <dbReference type="ARBA" id="ARBA00022559"/>
    </source>
</evidence>
<keyword evidence="1 3" id="KW-0575">Peroxidase</keyword>
<dbReference type="Proteomes" id="UP001379235">
    <property type="component" value="Unassembled WGS sequence"/>
</dbReference>
<dbReference type="Pfam" id="PF08534">
    <property type="entry name" value="Redoxin"/>
    <property type="match status" value="1"/>
</dbReference>
<dbReference type="EMBL" id="JBBHJY010000001">
    <property type="protein sequence ID" value="MEJ6008743.1"/>
    <property type="molecule type" value="Genomic_DNA"/>
</dbReference>
<dbReference type="Gene3D" id="3.40.30.10">
    <property type="entry name" value="Glutaredoxin"/>
    <property type="match status" value="1"/>
</dbReference>
<dbReference type="PROSITE" id="PS51352">
    <property type="entry name" value="THIOREDOXIN_2"/>
    <property type="match status" value="1"/>
</dbReference>
<proteinExistence type="inferred from homology"/>
<evidence type="ECO:0000313" key="6">
    <source>
        <dbReference type="Proteomes" id="UP001379235"/>
    </source>
</evidence>
<dbReference type="InterPro" id="IPR037944">
    <property type="entry name" value="PRX5-like"/>
</dbReference>
<keyword evidence="3" id="KW-0676">Redox-active center</keyword>
<evidence type="ECO:0000259" key="4">
    <source>
        <dbReference type="PROSITE" id="PS51352"/>
    </source>
</evidence>
<dbReference type="RefSeq" id="WP_339964361.1">
    <property type="nucleotide sequence ID" value="NZ_JBBHJY010000001.1"/>
</dbReference>
<evidence type="ECO:0000256" key="3">
    <source>
        <dbReference type="RuleBase" id="RU366011"/>
    </source>
</evidence>
<feature type="domain" description="Thioredoxin" evidence="4">
    <location>
        <begin position="1"/>
        <end position="175"/>
    </location>
</feature>
<keyword evidence="2 3" id="KW-0560">Oxidoreductase</keyword>
<accession>A0ABU8S451</accession>
<name>A0ABU8S451_9SPHN</name>
<reference evidence="5 6" key="1">
    <citation type="submission" date="2024-03" db="EMBL/GenBank/DDBJ databases">
        <authorList>
            <person name="Jo J.-H."/>
        </authorList>
    </citation>
    <scope>NUCLEOTIDE SEQUENCE [LARGE SCALE GENOMIC DNA]</scope>
    <source>
        <strain evidence="5 6">AS3R-12</strain>
    </source>
</reference>
<dbReference type="EC" id="1.11.1.27" evidence="3"/>
<evidence type="ECO:0000313" key="5">
    <source>
        <dbReference type="EMBL" id="MEJ6008743.1"/>
    </source>
</evidence>
<protein>
    <recommendedName>
        <fullName evidence="3">Glutathione-dependent peroxiredoxin</fullName>
        <ecNumber evidence="3">1.11.1.27</ecNumber>
    </recommendedName>
</protein>
<comment type="similarity">
    <text evidence="3">Belongs to the peroxiredoxin family. Prx5 subfamily.</text>
</comment>
<comment type="caution">
    <text evidence="5">The sequence shown here is derived from an EMBL/GenBank/DDBJ whole genome shotgun (WGS) entry which is preliminary data.</text>
</comment>
<dbReference type="CDD" id="cd03013">
    <property type="entry name" value="PRX5_like"/>
    <property type="match status" value="1"/>
</dbReference>
<dbReference type="InterPro" id="IPR036249">
    <property type="entry name" value="Thioredoxin-like_sf"/>
</dbReference>
<dbReference type="PANTHER" id="PTHR10430:SF16">
    <property type="entry name" value="PEROXIREDOXIN-5, MITOCHONDRIAL"/>
    <property type="match status" value="1"/>
</dbReference>
<comment type="catalytic activity">
    <reaction evidence="3">
        <text>a hydroperoxide + 2 glutathione = an alcohol + glutathione disulfide + H2O</text>
        <dbReference type="Rhea" id="RHEA:62632"/>
        <dbReference type="ChEBI" id="CHEBI:15377"/>
        <dbReference type="ChEBI" id="CHEBI:30879"/>
        <dbReference type="ChEBI" id="CHEBI:35924"/>
        <dbReference type="ChEBI" id="CHEBI:57925"/>
        <dbReference type="ChEBI" id="CHEBI:58297"/>
        <dbReference type="EC" id="1.11.1.27"/>
    </reaction>
</comment>
<dbReference type="InterPro" id="IPR013766">
    <property type="entry name" value="Thioredoxin_domain"/>
</dbReference>
<keyword evidence="3" id="KW-0049">Antioxidant</keyword>
<dbReference type="InterPro" id="IPR013740">
    <property type="entry name" value="Redoxin"/>
</dbReference>
<gene>
    <name evidence="5" type="ORF">WG900_02300</name>
</gene>
<evidence type="ECO:0000256" key="2">
    <source>
        <dbReference type="ARBA" id="ARBA00023002"/>
    </source>
</evidence>
<keyword evidence="6" id="KW-1185">Reference proteome</keyword>
<dbReference type="PANTHER" id="PTHR10430">
    <property type="entry name" value="PEROXIREDOXIN"/>
    <property type="match status" value="1"/>
</dbReference>
<organism evidence="5 6">
    <name type="scientific">Novosphingobium aquae</name>
    <dbReference type="NCBI Taxonomy" id="3133435"/>
    <lineage>
        <taxon>Bacteria</taxon>
        <taxon>Pseudomonadati</taxon>
        <taxon>Pseudomonadota</taxon>
        <taxon>Alphaproteobacteria</taxon>
        <taxon>Sphingomonadales</taxon>
        <taxon>Sphingomonadaceae</taxon>
        <taxon>Novosphingobium</taxon>
    </lineage>
</organism>